<reference evidence="9 10" key="1">
    <citation type="submission" date="2012-02" db="EMBL/GenBank/DDBJ databases">
        <title>Improved High-Quality Draft genome of Prevotella bivia DSM 20514.</title>
        <authorList>
            <consortium name="US DOE Joint Genome Institute (JGI-PGF)"/>
            <person name="Lucas S."/>
            <person name="Copeland A."/>
            <person name="Lapidus A."/>
            <person name="Bruce D."/>
            <person name="Goodwin L."/>
            <person name="Pitluck S."/>
            <person name="Peters L."/>
            <person name="Mikhailova N."/>
            <person name="Munk A.C.C."/>
            <person name="Kyrpides N."/>
            <person name="Mavromatis K."/>
            <person name="Detter J.C."/>
            <person name="Han C."/>
            <person name="Land M."/>
            <person name="Hauser L."/>
            <person name="Markowitz V."/>
            <person name="Cheng J.-F."/>
            <person name="Hugenholtz P."/>
            <person name="Woyke T."/>
            <person name="Wu D."/>
            <person name="Gronow S."/>
            <person name="Wellnitz S."/>
            <person name="Brambilla E."/>
            <person name="Klenk H.-P."/>
            <person name="Eisen J.A."/>
        </authorList>
    </citation>
    <scope>NUCLEOTIDE SEQUENCE [LARGE SCALE GENOMIC DNA]</scope>
    <source>
        <strain evidence="9 10">DSM 20514</strain>
    </source>
</reference>
<evidence type="ECO:0000256" key="7">
    <source>
        <dbReference type="PROSITE-ProRule" id="PRU01016"/>
    </source>
</evidence>
<comment type="similarity">
    <text evidence="7">Belongs to the class I-like SAM-binding methyltransferase superfamily. C5-methyltransferase family.</text>
</comment>
<dbReference type="PRINTS" id="PR00105">
    <property type="entry name" value="C5METTRFRASE"/>
</dbReference>
<dbReference type="PROSITE" id="PS00094">
    <property type="entry name" value="C5_MTASE_1"/>
    <property type="match status" value="1"/>
</dbReference>
<evidence type="ECO:0000256" key="5">
    <source>
        <dbReference type="ARBA" id="ARBA00022747"/>
    </source>
</evidence>
<feature type="region of interest" description="Disordered" evidence="8">
    <location>
        <begin position="197"/>
        <end position="400"/>
    </location>
</feature>
<dbReference type="Pfam" id="PF00145">
    <property type="entry name" value="DNA_methylase"/>
    <property type="match status" value="1"/>
</dbReference>
<keyword evidence="5" id="KW-0680">Restriction system</keyword>
<accession>I4ZB84</accession>
<name>I4ZB84_9BACT</name>
<evidence type="ECO:0000256" key="4">
    <source>
        <dbReference type="ARBA" id="ARBA00022691"/>
    </source>
</evidence>
<dbReference type="HOGENOM" id="CLU_006958_5_2_10"/>
<evidence type="ECO:0000256" key="8">
    <source>
        <dbReference type="SAM" id="MobiDB-lite"/>
    </source>
</evidence>
<dbReference type="EC" id="2.1.1.37" evidence="1"/>
<dbReference type="Proteomes" id="UP000002786">
    <property type="component" value="Unassembled WGS sequence"/>
</dbReference>
<evidence type="ECO:0000313" key="9">
    <source>
        <dbReference type="EMBL" id="EIM33476.1"/>
    </source>
</evidence>
<evidence type="ECO:0000256" key="6">
    <source>
        <dbReference type="ARBA" id="ARBA00047422"/>
    </source>
</evidence>
<evidence type="ECO:0000256" key="2">
    <source>
        <dbReference type="ARBA" id="ARBA00022603"/>
    </source>
</evidence>
<keyword evidence="10" id="KW-1185">Reference proteome</keyword>
<keyword evidence="3 7" id="KW-0808">Transferase</keyword>
<dbReference type="EMBL" id="JH660659">
    <property type="protein sequence ID" value="EIM33476.1"/>
    <property type="molecule type" value="Genomic_DNA"/>
</dbReference>
<organism evidence="9 10">
    <name type="scientific">Prevotella bivia DSM 20514</name>
    <dbReference type="NCBI Taxonomy" id="868129"/>
    <lineage>
        <taxon>Bacteria</taxon>
        <taxon>Pseudomonadati</taxon>
        <taxon>Bacteroidota</taxon>
        <taxon>Bacteroidia</taxon>
        <taxon>Bacteroidales</taxon>
        <taxon>Prevotellaceae</taxon>
        <taxon>Prevotella</taxon>
    </lineage>
</organism>
<dbReference type="InterPro" id="IPR029063">
    <property type="entry name" value="SAM-dependent_MTases_sf"/>
</dbReference>
<dbReference type="GO" id="GO:0003886">
    <property type="term" value="F:DNA (cytosine-5-)-methyltransferase activity"/>
    <property type="evidence" value="ECO:0007669"/>
    <property type="project" value="UniProtKB-EC"/>
</dbReference>
<dbReference type="RefSeq" id="WP_004338386.1">
    <property type="nucleotide sequence ID" value="NZ_JH660659.1"/>
</dbReference>
<evidence type="ECO:0000256" key="1">
    <source>
        <dbReference type="ARBA" id="ARBA00011975"/>
    </source>
</evidence>
<sequence length="526" mass="58854">MRQIIRHASLFSGIGAPELAALWLGWQNVFHCEINEFCNTILSYWFPNSINYENIKTTDFSKWQGQIDILTGGFPCQPFSSAGQRLGADDDRYLWPEMLRVIRQIQPTFVIGENVAGILSMVQPSEEVKVGSTTSLFDENDDIYKKEQQFVIETVCSDLEREGYSVQPFVIPACAVGAPHQRDRVWFVARRNVPTPTIDTLHDGVLRGPSVDEGEGEAQRLQERNEVQQPTEPSGLLRYSSHASNTRAKGMREQQTEVPFPRSAPYALSGGDTTQQAHQGTEGEGREDDGQQSQRRATTQRSDGLHQLSRDTADPECLRGNEMGYDIQPRQSDGVRADSDGYQWDVADTECRRCDDGGSPRQERQNSTDTLRDSAQGNPDNEFQPRSCKDGSTPADTLCPGLQEEGRELQAEGIARDVPQMRLAADPKGERRDACHNDDGQPQGASQEERGAEQLGGADCPQDWWRDFPTVSPICRGNDGLPFDISRLTIPFTRWRQESIKALGNSMVPQVVLELFRAIEAEIFEE</sequence>
<gene>
    <name evidence="9" type="ORF">PrebiDRAFT_1793</name>
</gene>
<keyword evidence="2 7" id="KW-0489">Methyltransferase</keyword>
<feature type="compositionally biased region" description="Basic and acidic residues" evidence="8">
    <location>
        <begin position="427"/>
        <end position="439"/>
    </location>
</feature>
<feature type="active site" evidence="7">
    <location>
        <position position="76"/>
    </location>
</feature>
<feature type="compositionally biased region" description="Low complexity" evidence="8">
    <location>
        <begin position="291"/>
        <end position="302"/>
    </location>
</feature>
<evidence type="ECO:0000313" key="10">
    <source>
        <dbReference type="Proteomes" id="UP000002786"/>
    </source>
</evidence>
<dbReference type="SUPFAM" id="SSF53335">
    <property type="entry name" value="S-adenosyl-L-methionine-dependent methyltransferases"/>
    <property type="match status" value="1"/>
</dbReference>
<dbReference type="InterPro" id="IPR001525">
    <property type="entry name" value="C5_MeTfrase"/>
</dbReference>
<evidence type="ECO:0000256" key="3">
    <source>
        <dbReference type="ARBA" id="ARBA00022679"/>
    </source>
</evidence>
<dbReference type="AlphaFoldDB" id="I4ZB84"/>
<feature type="region of interest" description="Disordered" evidence="8">
    <location>
        <begin position="427"/>
        <end position="461"/>
    </location>
</feature>
<feature type="compositionally biased region" description="Basic and acidic residues" evidence="8">
    <location>
        <begin position="217"/>
        <end position="226"/>
    </location>
</feature>
<dbReference type="PROSITE" id="PS51679">
    <property type="entry name" value="SAM_MT_C5"/>
    <property type="match status" value="1"/>
</dbReference>
<dbReference type="PANTHER" id="PTHR46098">
    <property type="entry name" value="TRNA (CYTOSINE(38)-C(5))-METHYLTRANSFERASE"/>
    <property type="match status" value="1"/>
</dbReference>
<proteinExistence type="inferred from homology"/>
<dbReference type="GO" id="GO:0009307">
    <property type="term" value="P:DNA restriction-modification system"/>
    <property type="evidence" value="ECO:0007669"/>
    <property type="project" value="UniProtKB-KW"/>
</dbReference>
<dbReference type="InterPro" id="IPR018117">
    <property type="entry name" value="C5_DNA_meth_AS"/>
</dbReference>
<protein>
    <recommendedName>
        <fullName evidence="1">DNA (cytosine-5-)-methyltransferase</fullName>
        <ecNumber evidence="1">2.1.1.37</ecNumber>
    </recommendedName>
</protein>
<feature type="compositionally biased region" description="Basic and acidic residues" evidence="8">
    <location>
        <begin position="349"/>
        <end position="372"/>
    </location>
</feature>
<keyword evidence="4 7" id="KW-0949">S-adenosyl-L-methionine</keyword>
<comment type="catalytic activity">
    <reaction evidence="6">
        <text>a 2'-deoxycytidine in DNA + S-adenosyl-L-methionine = a 5-methyl-2'-deoxycytidine in DNA + S-adenosyl-L-homocysteine + H(+)</text>
        <dbReference type="Rhea" id="RHEA:13681"/>
        <dbReference type="Rhea" id="RHEA-COMP:11369"/>
        <dbReference type="Rhea" id="RHEA-COMP:11370"/>
        <dbReference type="ChEBI" id="CHEBI:15378"/>
        <dbReference type="ChEBI" id="CHEBI:57856"/>
        <dbReference type="ChEBI" id="CHEBI:59789"/>
        <dbReference type="ChEBI" id="CHEBI:85452"/>
        <dbReference type="ChEBI" id="CHEBI:85454"/>
        <dbReference type="EC" id="2.1.1.37"/>
    </reaction>
</comment>
<dbReference type="Gene3D" id="3.40.50.150">
    <property type="entry name" value="Vaccinia Virus protein VP39"/>
    <property type="match status" value="1"/>
</dbReference>
<dbReference type="PANTHER" id="PTHR46098:SF1">
    <property type="entry name" value="TRNA (CYTOSINE(38)-C(5))-METHYLTRANSFERASE"/>
    <property type="match status" value="1"/>
</dbReference>
<dbReference type="InterPro" id="IPR050750">
    <property type="entry name" value="C5-MTase"/>
</dbReference>
<feature type="compositionally biased region" description="Basic and acidic residues" evidence="8">
    <location>
        <begin position="308"/>
        <end position="319"/>
    </location>
</feature>
<dbReference type="GO" id="GO:0032259">
    <property type="term" value="P:methylation"/>
    <property type="evidence" value="ECO:0007669"/>
    <property type="project" value="UniProtKB-KW"/>
</dbReference>
<dbReference type="GeneID" id="78529762"/>